<feature type="modified residue" description="N6-(3,6-diaminohexanoyl)-5-hydroxylysine" evidence="8">
    <location>
        <position position="34"/>
    </location>
</feature>
<dbReference type="GO" id="GO:0005829">
    <property type="term" value="C:cytosol"/>
    <property type="evidence" value="ECO:0007669"/>
    <property type="project" value="UniProtKB-ARBA"/>
</dbReference>
<evidence type="ECO:0000256" key="7">
    <source>
        <dbReference type="ARBA" id="ARBA00023278"/>
    </source>
</evidence>
<dbReference type="AlphaFoldDB" id="A0A4D6Y065"/>
<evidence type="ECO:0000256" key="4">
    <source>
        <dbReference type="ARBA" id="ARBA00022490"/>
    </source>
</evidence>
<keyword evidence="4 8" id="KW-0963">Cytoplasm</keyword>
<dbReference type="CDD" id="cd04470">
    <property type="entry name" value="S1_EF-P_repeat_1"/>
    <property type="match status" value="1"/>
</dbReference>
<evidence type="ECO:0000259" key="11">
    <source>
        <dbReference type="SMART" id="SM00841"/>
    </source>
</evidence>
<evidence type="ECO:0000256" key="5">
    <source>
        <dbReference type="ARBA" id="ARBA00022768"/>
    </source>
</evidence>
<evidence type="ECO:0000259" key="12">
    <source>
        <dbReference type="SMART" id="SM01185"/>
    </source>
</evidence>
<dbReference type="EMBL" id="CP033004">
    <property type="protein sequence ID" value="QCI23072.1"/>
    <property type="molecule type" value="Genomic_DNA"/>
</dbReference>
<dbReference type="InterPro" id="IPR015365">
    <property type="entry name" value="Elong-fact-P_C"/>
</dbReference>
<evidence type="ECO:0000256" key="1">
    <source>
        <dbReference type="ARBA" id="ARBA00004496"/>
    </source>
</evidence>
<dbReference type="GO" id="GO:0043043">
    <property type="term" value="P:peptide biosynthetic process"/>
    <property type="evidence" value="ECO:0007669"/>
    <property type="project" value="InterPro"/>
</dbReference>
<dbReference type="HAMAP" id="MF_00141">
    <property type="entry name" value="EF_P"/>
    <property type="match status" value="1"/>
</dbReference>
<dbReference type="SMART" id="SM01185">
    <property type="entry name" value="EFP"/>
    <property type="match status" value="1"/>
</dbReference>
<evidence type="ECO:0000256" key="10">
    <source>
        <dbReference type="RuleBase" id="RU004389"/>
    </source>
</evidence>
<dbReference type="Gene3D" id="2.30.30.30">
    <property type="match status" value="1"/>
</dbReference>
<dbReference type="UniPathway" id="UPA00345"/>
<dbReference type="SMART" id="SM00841">
    <property type="entry name" value="Elong-fact-P_C"/>
    <property type="match status" value="1"/>
</dbReference>
<comment type="PTM">
    <text evidence="8">May be beta-lysylated on the epsilon-amino group of Lys-34 by the combined action of EpmA and EpmB, and then hydroxylated on the C5 position of the same residue by EpmC (if this protein is present). Lysylation is critical for the stimulatory effect of EF-P on peptide-bond formation. The lysylation moiety may extend toward the peptidyltransferase center and stabilize the terminal 3-CCA end of the tRNA. Hydroxylation of the C5 position on Lys-34 may allow additional potential stabilizing hydrogen-bond interactions with the P-tRNA.</text>
</comment>
<dbReference type="NCBIfam" id="NF001810">
    <property type="entry name" value="PRK00529.1"/>
    <property type="match status" value="1"/>
</dbReference>
<dbReference type="Gene3D" id="2.40.50.140">
    <property type="entry name" value="Nucleic acid-binding proteins"/>
    <property type="match status" value="2"/>
</dbReference>
<dbReference type="Proteomes" id="UP000298566">
    <property type="component" value="Chromosome"/>
</dbReference>
<comment type="similarity">
    <text evidence="3 8 10">Belongs to the elongation factor P family.</text>
</comment>
<dbReference type="PROSITE" id="PS01275">
    <property type="entry name" value="EFP"/>
    <property type="match status" value="1"/>
</dbReference>
<evidence type="ECO:0000256" key="3">
    <source>
        <dbReference type="ARBA" id="ARBA00009479"/>
    </source>
</evidence>
<dbReference type="PIRSF" id="PIRSF005901">
    <property type="entry name" value="EF-P"/>
    <property type="match status" value="1"/>
</dbReference>
<dbReference type="InterPro" id="IPR013185">
    <property type="entry name" value="Transl_elong_KOW-like"/>
</dbReference>
<evidence type="ECO:0000256" key="8">
    <source>
        <dbReference type="HAMAP-Rule" id="MF_00141"/>
    </source>
</evidence>
<dbReference type="InterPro" id="IPR008991">
    <property type="entry name" value="Translation_prot_SH3-like_sf"/>
</dbReference>
<dbReference type="OrthoDB" id="9801844at2"/>
<dbReference type="RefSeq" id="WP_158336243.1">
    <property type="nucleotide sequence ID" value="NZ_CP033004.1"/>
</dbReference>
<keyword evidence="5 8" id="KW-0251">Elongation factor</keyword>
<evidence type="ECO:0000256" key="9">
    <source>
        <dbReference type="NCBIfam" id="TIGR00038"/>
    </source>
</evidence>
<dbReference type="InterPro" id="IPR020599">
    <property type="entry name" value="Transl_elong_fac_P/YeiP"/>
</dbReference>
<dbReference type="InterPro" id="IPR001059">
    <property type="entry name" value="Transl_elong_P/YeiP_cen"/>
</dbReference>
<evidence type="ECO:0000256" key="6">
    <source>
        <dbReference type="ARBA" id="ARBA00022917"/>
    </source>
</evidence>
<accession>A0A4D6Y065</accession>
<dbReference type="InterPro" id="IPR013852">
    <property type="entry name" value="Transl_elong_P/YeiP_CS"/>
</dbReference>
<dbReference type="FunFam" id="2.40.50.140:FF:000004">
    <property type="entry name" value="Elongation factor P"/>
    <property type="match status" value="1"/>
</dbReference>
<dbReference type="PANTHER" id="PTHR30053:SF12">
    <property type="entry name" value="ELONGATION FACTOR P (EF-P) FAMILY PROTEIN"/>
    <property type="match status" value="1"/>
</dbReference>
<evidence type="ECO:0000313" key="14">
    <source>
        <dbReference type="Proteomes" id="UP000298566"/>
    </source>
</evidence>
<protein>
    <recommendedName>
        <fullName evidence="8 9">Elongation factor P</fullName>
        <shortName evidence="8">EF-P</shortName>
    </recommendedName>
</protein>
<comment type="pathway">
    <text evidence="2 8">Protein biosynthesis; polypeptide chain elongation.</text>
</comment>
<dbReference type="GO" id="GO:0003746">
    <property type="term" value="F:translation elongation factor activity"/>
    <property type="evidence" value="ECO:0007669"/>
    <property type="project" value="UniProtKB-UniRule"/>
</dbReference>
<evidence type="ECO:0000256" key="2">
    <source>
        <dbReference type="ARBA" id="ARBA00004815"/>
    </source>
</evidence>
<comment type="function">
    <text evidence="8">Involved in peptide bond synthesis. Alleviates ribosome stalling that occurs when 3 or more consecutive Pro residues or the sequence PPG is present in a protein, possibly by augmenting the peptidyl transferase activity of the ribosome. Modification of Lys-34 is required for alleviation.</text>
</comment>
<dbReference type="InterPro" id="IPR012340">
    <property type="entry name" value="NA-bd_OB-fold"/>
</dbReference>
<dbReference type="InterPro" id="IPR011768">
    <property type="entry name" value="Transl_elongation_fac_P"/>
</dbReference>
<feature type="domain" description="Translation elongation factor P/YeiP central" evidence="12">
    <location>
        <begin position="69"/>
        <end position="123"/>
    </location>
</feature>
<dbReference type="Pfam" id="PF09285">
    <property type="entry name" value="Elong-fact-P_C"/>
    <property type="match status" value="1"/>
</dbReference>
<dbReference type="Pfam" id="PF08207">
    <property type="entry name" value="EFP_N"/>
    <property type="match status" value="1"/>
</dbReference>
<dbReference type="InterPro" id="IPR014722">
    <property type="entry name" value="Rib_uL2_dom2"/>
</dbReference>
<name>A0A4D6Y065_BUCMH</name>
<dbReference type="PANTHER" id="PTHR30053">
    <property type="entry name" value="ELONGATION FACTOR P"/>
    <property type="match status" value="1"/>
</dbReference>
<evidence type="ECO:0000313" key="13">
    <source>
        <dbReference type="EMBL" id="QCI23072.1"/>
    </source>
</evidence>
<dbReference type="NCBIfam" id="TIGR00038">
    <property type="entry name" value="efp"/>
    <property type="match status" value="1"/>
</dbReference>
<dbReference type="Pfam" id="PF01132">
    <property type="entry name" value="EFP"/>
    <property type="match status" value="1"/>
</dbReference>
<dbReference type="SUPFAM" id="SSF50104">
    <property type="entry name" value="Translation proteins SH3-like domain"/>
    <property type="match status" value="1"/>
</dbReference>
<comment type="subcellular location">
    <subcellularLocation>
        <location evidence="1 8">Cytoplasm</location>
    </subcellularLocation>
</comment>
<keyword evidence="7 8" id="KW-0379">Hydroxylation</keyword>
<organism evidence="13 14">
    <name type="scientific">Buchnera aphidicola subsp. Melaphis rhois</name>
    <dbReference type="NCBI Taxonomy" id="118103"/>
    <lineage>
        <taxon>Bacteria</taxon>
        <taxon>Pseudomonadati</taxon>
        <taxon>Pseudomonadota</taxon>
        <taxon>Gammaproteobacteria</taxon>
        <taxon>Enterobacterales</taxon>
        <taxon>Erwiniaceae</taxon>
        <taxon>Buchnera</taxon>
    </lineage>
</organism>
<dbReference type="SUPFAM" id="SSF50249">
    <property type="entry name" value="Nucleic acid-binding proteins"/>
    <property type="match status" value="2"/>
</dbReference>
<gene>
    <name evidence="8 13" type="primary">efp</name>
    <name evidence="13" type="ORF">D9V73_00100</name>
</gene>
<keyword evidence="6 8" id="KW-0648">Protein biosynthesis</keyword>
<proteinExistence type="inferred from homology"/>
<reference evidence="13 14" key="1">
    <citation type="submission" date="2018-10" db="EMBL/GenBank/DDBJ databases">
        <title>Comparative functional genomics of the obligate endosymbiont Buchnera aphidicola.</title>
        <authorList>
            <person name="Chong R.A."/>
        </authorList>
    </citation>
    <scope>NUCLEOTIDE SEQUENCE [LARGE SCALE GENOMIC DNA]</scope>
    <source>
        <strain evidence="13 14">Mrh</strain>
    </source>
</reference>
<feature type="domain" description="Elongation factor P C-terminal" evidence="11">
    <location>
        <begin position="132"/>
        <end position="187"/>
    </location>
</feature>
<sequence>MTFYYSNQLKIGLKVIYHSEPYIIISSKFTKPGKGQEFFRVKLKNLVNKKILDKTCKPNDSFLLADIKEVICSYVFNDGYYWIFMNKKNFEQISVKKSIIKGMSNWLLEEYDYIITFWNDEPISIIIASNFIEIKVIETTPVIKASSISVANKLAKLSTGITLKVPMFIQVGQMIKVDTRSGKYIAKVR</sequence>